<feature type="domain" description="DUF1899" evidence="8">
    <location>
        <begin position="4"/>
        <end position="66"/>
    </location>
</feature>
<proteinExistence type="inferred from homology"/>
<dbReference type="PROSITE" id="PS50294">
    <property type="entry name" value="WD_REPEATS_REGION"/>
    <property type="match status" value="1"/>
</dbReference>
<feature type="repeat" description="WD" evidence="6">
    <location>
        <begin position="168"/>
        <end position="209"/>
    </location>
</feature>
<protein>
    <recommendedName>
        <fullName evidence="7">Coronin</fullName>
    </recommendedName>
</protein>
<evidence type="ECO:0000256" key="5">
    <source>
        <dbReference type="ARBA" id="ARBA00023203"/>
    </source>
</evidence>
<dbReference type="FunFam" id="2.130.10.10:FF:000502">
    <property type="entry name" value="Coronin"/>
    <property type="match status" value="1"/>
</dbReference>
<organism evidence="9">
    <name type="scientific">Spongospora subterranea</name>
    <dbReference type="NCBI Taxonomy" id="70186"/>
    <lineage>
        <taxon>Eukaryota</taxon>
        <taxon>Sar</taxon>
        <taxon>Rhizaria</taxon>
        <taxon>Endomyxa</taxon>
        <taxon>Phytomyxea</taxon>
        <taxon>Plasmodiophorida</taxon>
        <taxon>Plasmodiophoridae</taxon>
        <taxon>Spongospora</taxon>
    </lineage>
</organism>
<dbReference type="SUPFAM" id="SSF50978">
    <property type="entry name" value="WD40 repeat-like"/>
    <property type="match status" value="1"/>
</dbReference>
<dbReference type="InterPro" id="IPR019775">
    <property type="entry name" value="WD40_repeat_CS"/>
</dbReference>
<dbReference type="GO" id="GO:0007015">
    <property type="term" value="P:actin filament organization"/>
    <property type="evidence" value="ECO:0007669"/>
    <property type="project" value="TreeGrafter"/>
</dbReference>
<dbReference type="Pfam" id="PF08953">
    <property type="entry name" value="DUF1899"/>
    <property type="match status" value="1"/>
</dbReference>
<dbReference type="EMBL" id="HACM01009355">
    <property type="protein sequence ID" value="CRZ09797.1"/>
    <property type="molecule type" value="Transcribed_RNA"/>
</dbReference>
<dbReference type="InterPro" id="IPR036322">
    <property type="entry name" value="WD40_repeat_dom_sf"/>
</dbReference>
<evidence type="ECO:0000256" key="6">
    <source>
        <dbReference type="PROSITE-ProRule" id="PRU00221"/>
    </source>
</evidence>
<evidence type="ECO:0000313" key="9">
    <source>
        <dbReference type="EMBL" id="CRZ09797.1"/>
    </source>
</evidence>
<dbReference type="InterPro" id="IPR001680">
    <property type="entry name" value="WD40_rpt"/>
</dbReference>
<keyword evidence="2 6" id="KW-0853">WD repeat</keyword>
<dbReference type="InterPro" id="IPR015048">
    <property type="entry name" value="DUF1899"/>
</dbReference>
<dbReference type="PROSITE" id="PS00678">
    <property type="entry name" value="WD_REPEATS_1"/>
    <property type="match status" value="1"/>
</dbReference>
<evidence type="ECO:0000256" key="2">
    <source>
        <dbReference type="ARBA" id="ARBA00022574"/>
    </source>
</evidence>
<dbReference type="InterPro" id="IPR015943">
    <property type="entry name" value="WD40/YVTN_repeat-like_dom_sf"/>
</dbReference>
<dbReference type="PANTHER" id="PTHR10856">
    <property type="entry name" value="CORONIN"/>
    <property type="match status" value="1"/>
</dbReference>
<dbReference type="Gene3D" id="2.130.10.10">
    <property type="entry name" value="YVTN repeat-like/Quinoprotein amine dehydrogenase"/>
    <property type="match status" value="1"/>
</dbReference>
<reference evidence="9" key="1">
    <citation type="submission" date="2015-04" db="EMBL/GenBank/DDBJ databases">
        <title>The genome sequence of the plant pathogenic Rhizarian Plasmodiophora brassicae reveals insights in its biotrophic life cycle and the origin of chitin synthesis.</title>
        <authorList>
            <person name="Schwelm A."/>
            <person name="Fogelqvist J."/>
            <person name="Knaust A."/>
            <person name="Julke S."/>
            <person name="Lilja T."/>
            <person name="Dhandapani V."/>
            <person name="Bonilla-Rosso G."/>
            <person name="Karlsson M."/>
            <person name="Shevchenko A."/>
            <person name="Choi S.R."/>
            <person name="Kim H.G."/>
            <person name="Park J.Y."/>
            <person name="Lim Y.P."/>
            <person name="Ludwig-Muller J."/>
            <person name="Dixelius C."/>
        </authorList>
    </citation>
    <scope>NUCLEOTIDE SEQUENCE</scope>
    <source>
        <tissue evidence="9">Potato root galls</tissue>
    </source>
</reference>
<keyword evidence="3 7" id="KW-0677">Repeat</keyword>
<dbReference type="Pfam" id="PF00400">
    <property type="entry name" value="WD40"/>
    <property type="match status" value="2"/>
</dbReference>
<dbReference type="SMART" id="SM01166">
    <property type="entry name" value="DUF1899"/>
    <property type="match status" value="1"/>
</dbReference>
<dbReference type="SMART" id="SM01167">
    <property type="entry name" value="DUF1900"/>
    <property type="match status" value="1"/>
</dbReference>
<evidence type="ECO:0000256" key="7">
    <source>
        <dbReference type="RuleBase" id="RU280818"/>
    </source>
</evidence>
<comment type="similarity">
    <text evidence="1 7">Belongs to the WD repeat coronin family.</text>
</comment>
<keyword evidence="4" id="KW-0175">Coiled coil</keyword>
<sequence>MSGRFVRASKFRHVVGVASKKTESYQEVSSLTTGEGNYLKANTKFLAVAKPGGGGPVTVHNLDKLERFDTNHPTVNVHKAKVLDFDWNPFVDTLLATAAEDNDVKISVIPDEGLTDNITEAIVELKGHQKKAAIVHFHPAANNVLASSGYDHVIKFWDIEKQAEIAEVTQHTELIQSFEWNMDGSLVVSTCKDKLLRVFDPRQPSTAMSTEGMAGGKSSRAVWIVDKDKICVAGFSKTSMRQIKIWDPRKLGDALSETDLDQSAGVLMPFYDPDTSILYLGGKGDGNIRYFEVVDEEPFLHILSEYRSNEPQKGLEFLAKRACDTNKCEIARALRLNRDWIEPVSFQVPRKSDNFQADIYPDTYAGIPASSADDWISGTNRNPPLMSMDPALSGAIKSDANPGSSSAAPVFKARKSPAELEQELAAAYERIKVLEAQLCAK</sequence>
<evidence type="ECO:0000256" key="3">
    <source>
        <dbReference type="ARBA" id="ARBA00022737"/>
    </source>
</evidence>
<dbReference type="AlphaFoldDB" id="A0A0H5R7V6"/>
<feature type="repeat" description="WD" evidence="6">
    <location>
        <begin position="125"/>
        <end position="167"/>
    </location>
</feature>
<dbReference type="PROSITE" id="PS50082">
    <property type="entry name" value="WD_REPEATS_2"/>
    <property type="match status" value="2"/>
</dbReference>
<dbReference type="GO" id="GO:0051015">
    <property type="term" value="F:actin filament binding"/>
    <property type="evidence" value="ECO:0007669"/>
    <property type="project" value="TreeGrafter"/>
</dbReference>
<name>A0A0H5R7V6_9EUKA</name>
<keyword evidence="5" id="KW-0009">Actin-binding</keyword>
<dbReference type="PANTHER" id="PTHR10856:SF0">
    <property type="entry name" value="CORONIN"/>
    <property type="match status" value="1"/>
</dbReference>
<dbReference type="Pfam" id="PF16300">
    <property type="entry name" value="WD40_4"/>
    <property type="match status" value="1"/>
</dbReference>
<dbReference type="InterPro" id="IPR015505">
    <property type="entry name" value="Coronin"/>
</dbReference>
<evidence type="ECO:0000256" key="4">
    <source>
        <dbReference type="ARBA" id="ARBA00023054"/>
    </source>
</evidence>
<evidence type="ECO:0000259" key="8">
    <source>
        <dbReference type="SMART" id="SM01166"/>
    </source>
</evidence>
<evidence type="ECO:0000256" key="1">
    <source>
        <dbReference type="ARBA" id="ARBA00009482"/>
    </source>
</evidence>
<accession>A0A0H5R7V6</accession>
<dbReference type="SMART" id="SM00320">
    <property type="entry name" value="WD40"/>
    <property type="match status" value="3"/>
</dbReference>